<keyword evidence="2" id="KW-1185">Reference proteome</keyword>
<proteinExistence type="predicted"/>
<gene>
    <name evidence="1" type="ORF">HID58_046087</name>
</gene>
<evidence type="ECO:0000313" key="2">
    <source>
        <dbReference type="Proteomes" id="UP000824890"/>
    </source>
</evidence>
<dbReference type="EMBL" id="JAGKQM010000012">
    <property type="protein sequence ID" value="KAH0896519.1"/>
    <property type="molecule type" value="Genomic_DNA"/>
</dbReference>
<evidence type="ECO:0008006" key="3">
    <source>
        <dbReference type="Google" id="ProtNLM"/>
    </source>
</evidence>
<sequence length="104" mass="11701">IADEDVPRILSLRISKTGRKDGYSWNHTNSGCYTVKSTSGRWRCQFDASWTEQDTGAGLGFILFDGDIVAMRGQRKHINPSTPLHAEAESLIWAMEELRGRGFQ</sequence>
<evidence type="ECO:0000313" key="1">
    <source>
        <dbReference type="EMBL" id="KAH0896519.1"/>
    </source>
</evidence>
<protein>
    <recommendedName>
        <fullName evidence="3">RNase H type-1 domain-containing protein</fullName>
    </recommendedName>
</protein>
<reference evidence="1 2" key="1">
    <citation type="submission" date="2021-05" db="EMBL/GenBank/DDBJ databases">
        <title>Genome Assembly of Synthetic Allotetraploid Brassica napus Reveals Homoeologous Exchanges between Subgenomes.</title>
        <authorList>
            <person name="Davis J.T."/>
        </authorList>
    </citation>
    <scope>NUCLEOTIDE SEQUENCE [LARGE SCALE GENOMIC DNA]</scope>
    <source>
        <strain evidence="2">cv. Da-Ae</strain>
        <tissue evidence="1">Seedling</tissue>
    </source>
</reference>
<name>A0ABQ8AVK2_BRANA</name>
<comment type="caution">
    <text evidence="1">The sequence shown here is derived from an EMBL/GenBank/DDBJ whole genome shotgun (WGS) entry which is preliminary data.</text>
</comment>
<accession>A0ABQ8AVK2</accession>
<feature type="non-terminal residue" evidence="1">
    <location>
        <position position="1"/>
    </location>
</feature>
<organism evidence="1 2">
    <name type="scientific">Brassica napus</name>
    <name type="common">Rape</name>
    <dbReference type="NCBI Taxonomy" id="3708"/>
    <lineage>
        <taxon>Eukaryota</taxon>
        <taxon>Viridiplantae</taxon>
        <taxon>Streptophyta</taxon>
        <taxon>Embryophyta</taxon>
        <taxon>Tracheophyta</taxon>
        <taxon>Spermatophyta</taxon>
        <taxon>Magnoliopsida</taxon>
        <taxon>eudicotyledons</taxon>
        <taxon>Gunneridae</taxon>
        <taxon>Pentapetalae</taxon>
        <taxon>rosids</taxon>
        <taxon>malvids</taxon>
        <taxon>Brassicales</taxon>
        <taxon>Brassicaceae</taxon>
        <taxon>Brassiceae</taxon>
        <taxon>Brassica</taxon>
    </lineage>
</organism>
<dbReference type="Proteomes" id="UP000824890">
    <property type="component" value="Unassembled WGS sequence"/>
</dbReference>